<dbReference type="Proteomes" id="UP000612899">
    <property type="component" value="Unassembled WGS sequence"/>
</dbReference>
<evidence type="ECO:0000313" key="2">
    <source>
        <dbReference type="Proteomes" id="UP000612899"/>
    </source>
</evidence>
<dbReference type="AlphaFoldDB" id="A0A8J3VD85"/>
<evidence type="ECO:0000313" key="1">
    <source>
        <dbReference type="EMBL" id="GIH02246.1"/>
    </source>
</evidence>
<organism evidence="1 2">
    <name type="scientific">Rhizocola hellebori</name>
    <dbReference type="NCBI Taxonomy" id="1392758"/>
    <lineage>
        <taxon>Bacteria</taxon>
        <taxon>Bacillati</taxon>
        <taxon>Actinomycetota</taxon>
        <taxon>Actinomycetes</taxon>
        <taxon>Micromonosporales</taxon>
        <taxon>Micromonosporaceae</taxon>
        <taxon>Rhizocola</taxon>
    </lineage>
</organism>
<reference evidence="1" key="1">
    <citation type="submission" date="2021-01" db="EMBL/GenBank/DDBJ databases">
        <title>Whole genome shotgun sequence of Rhizocola hellebori NBRC 109834.</title>
        <authorList>
            <person name="Komaki H."/>
            <person name="Tamura T."/>
        </authorList>
    </citation>
    <scope>NUCLEOTIDE SEQUENCE</scope>
    <source>
        <strain evidence="1">NBRC 109834</strain>
    </source>
</reference>
<gene>
    <name evidence="1" type="ORF">Rhe02_03130</name>
</gene>
<dbReference type="EMBL" id="BONY01000001">
    <property type="protein sequence ID" value="GIH02246.1"/>
    <property type="molecule type" value="Genomic_DNA"/>
</dbReference>
<keyword evidence="2" id="KW-1185">Reference proteome</keyword>
<name>A0A8J3VD85_9ACTN</name>
<comment type="caution">
    <text evidence="1">The sequence shown here is derived from an EMBL/GenBank/DDBJ whole genome shotgun (WGS) entry which is preliminary data.</text>
</comment>
<proteinExistence type="predicted"/>
<sequence length="585" mass="63790">MPSLLPSDYEILTRVSLDLKPVLDAAQDVIDSPDYAGSEWLELCCGNRLLPLYVMIDFCGNILHVEREATSFADEKLTITYLPSWFATILTHLPATMVARYRSGSRMETVNVQVSDRDAAVPQRFQISVKRPTNTRLTLTPPGTTPLPGAVSRTALLPQISYDLQPSQGSMLLAEGVDPAKVAALSPAEGAVYVDRIHWIAPSLKVIAGPGVTIEVSELFPVVDYDFDPWSLDFSSGVDALASSPFWGYFVMEAAHRLDSAARMGSKARSTSQQALQFLLERYQNTEAVPPPGAPRRGTGVSEVELLGADFLPLARFEEQTRPDGVDLLCLTSVAAMALARQRADPISAMRSAMQVYLSGMHGGLPMDAGIPISIRIDPMSPDDRFAYSVTALDGGRPTTGVPRGSGPLFRLSVIRTESVKVKVDWFFSGEGSRQIAEIVDYREQIADFDDVPVVILDHGERLPAGRLERRELTNYEMGDLFLTALGMIPFPPCQVLSDLNDYATLLRYLYDGKDTFGREMTRVDFAVSLAGILLPEVLEAVAKKGIRLVATYGQPGVRIVESFLGVKPAALAATVTPLLKPVTP</sequence>
<dbReference type="RefSeq" id="WP_203906161.1">
    <property type="nucleotide sequence ID" value="NZ_BONY01000001.1"/>
</dbReference>
<protein>
    <submittedName>
        <fullName evidence="1">Uncharacterized protein</fullName>
    </submittedName>
</protein>
<accession>A0A8J3VD85</accession>